<feature type="transmembrane region" description="Helical" evidence="9">
    <location>
        <begin position="259"/>
        <end position="279"/>
    </location>
</feature>
<keyword evidence="7 8" id="KW-0407">Ion channel</keyword>
<dbReference type="GO" id="GO:0005886">
    <property type="term" value="C:plasma membrane"/>
    <property type="evidence" value="ECO:0007669"/>
    <property type="project" value="TreeGrafter"/>
</dbReference>
<reference evidence="11 12" key="2">
    <citation type="journal article" date="2019" name="G3 (Bethesda)">
        <title>Hybrid Assembly of the Genome of the Entomopathogenic Nematode Steinernema carpocapsae Identifies the X-Chromosome.</title>
        <authorList>
            <person name="Serra L."/>
            <person name="Macchietto M."/>
            <person name="Macias-Munoz A."/>
            <person name="McGill C.J."/>
            <person name="Rodriguez I.M."/>
            <person name="Rodriguez B."/>
            <person name="Murad R."/>
            <person name="Mortazavi A."/>
        </authorList>
    </citation>
    <scope>NUCLEOTIDE SEQUENCE [LARGE SCALE GENOMIC DNA]</scope>
    <source>
        <strain evidence="11 12">ALL</strain>
    </source>
</reference>
<feature type="transmembrane region" description="Helical" evidence="9">
    <location>
        <begin position="121"/>
        <end position="143"/>
    </location>
</feature>
<proteinExistence type="inferred from homology"/>
<dbReference type="PRINTS" id="PR01333">
    <property type="entry name" value="2POREKCHANEL"/>
</dbReference>
<dbReference type="PANTHER" id="PTHR11003">
    <property type="entry name" value="POTASSIUM CHANNEL, SUBFAMILY K"/>
    <property type="match status" value="1"/>
</dbReference>
<dbReference type="InterPro" id="IPR003280">
    <property type="entry name" value="2pore_dom_K_chnl"/>
</dbReference>
<feature type="transmembrane region" description="Helical" evidence="9">
    <location>
        <begin position="6"/>
        <end position="29"/>
    </location>
</feature>
<organism evidence="11 12">
    <name type="scientific">Steinernema carpocapsae</name>
    <name type="common">Entomopathogenic nematode</name>
    <dbReference type="NCBI Taxonomy" id="34508"/>
    <lineage>
        <taxon>Eukaryota</taxon>
        <taxon>Metazoa</taxon>
        <taxon>Ecdysozoa</taxon>
        <taxon>Nematoda</taxon>
        <taxon>Chromadorea</taxon>
        <taxon>Rhabditida</taxon>
        <taxon>Tylenchina</taxon>
        <taxon>Panagrolaimomorpha</taxon>
        <taxon>Strongyloidoidea</taxon>
        <taxon>Steinernematidae</taxon>
        <taxon>Steinernema</taxon>
    </lineage>
</organism>
<feature type="transmembrane region" description="Helical" evidence="9">
    <location>
        <begin position="291"/>
        <end position="314"/>
    </location>
</feature>
<evidence type="ECO:0000313" key="11">
    <source>
        <dbReference type="EMBL" id="TKR62734.1"/>
    </source>
</evidence>
<evidence type="ECO:0000256" key="3">
    <source>
        <dbReference type="ARBA" id="ARBA00022692"/>
    </source>
</evidence>
<gene>
    <name evidence="11" type="ORF">L596_026654</name>
</gene>
<keyword evidence="5 8" id="KW-0406">Ion transport</keyword>
<evidence type="ECO:0000256" key="4">
    <source>
        <dbReference type="ARBA" id="ARBA00022989"/>
    </source>
</evidence>
<comment type="subcellular location">
    <subcellularLocation>
        <location evidence="1">Membrane</location>
        <topology evidence="1">Multi-pass membrane protein</topology>
    </subcellularLocation>
</comment>
<evidence type="ECO:0000256" key="7">
    <source>
        <dbReference type="ARBA" id="ARBA00023303"/>
    </source>
</evidence>
<evidence type="ECO:0000259" key="10">
    <source>
        <dbReference type="Pfam" id="PF07885"/>
    </source>
</evidence>
<feature type="domain" description="Potassium channel" evidence="10">
    <location>
        <begin position="267"/>
        <end position="310"/>
    </location>
</feature>
<keyword evidence="4 9" id="KW-1133">Transmembrane helix</keyword>
<comment type="caution">
    <text evidence="11">The sequence shown here is derived from an EMBL/GenBank/DDBJ whole genome shotgun (WGS) entry which is preliminary data.</text>
</comment>
<evidence type="ECO:0000256" key="8">
    <source>
        <dbReference type="RuleBase" id="RU003857"/>
    </source>
</evidence>
<evidence type="ECO:0000256" key="2">
    <source>
        <dbReference type="ARBA" id="ARBA00022448"/>
    </source>
</evidence>
<dbReference type="OrthoDB" id="297496at2759"/>
<reference evidence="11 12" key="1">
    <citation type="journal article" date="2015" name="Genome Biol.">
        <title>Comparative genomics of Steinernema reveals deeply conserved gene regulatory networks.</title>
        <authorList>
            <person name="Dillman A.R."/>
            <person name="Macchietto M."/>
            <person name="Porter C.F."/>
            <person name="Rogers A."/>
            <person name="Williams B."/>
            <person name="Antoshechkin I."/>
            <person name="Lee M.M."/>
            <person name="Goodwin Z."/>
            <person name="Lu X."/>
            <person name="Lewis E.E."/>
            <person name="Goodrich-Blair H."/>
            <person name="Stock S.P."/>
            <person name="Adams B.J."/>
            <person name="Sternberg P.W."/>
            <person name="Mortazavi A."/>
        </authorList>
    </citation>
    <scope>NUCLEOTIDE SEQUENCE [LARGE SCALE GENOMIC DNA]</scope>
    <source>
        <strain evidence="11 12">ALL</strain>
    </source>
</reference>
<dbReference type="Proteomes" id="UP000298663">
    <property type="component" value="Unassembled WGS sequence"/>
</dbReference>
<dbReference type="AlphaFoldDB" id="A0A4U5M1Z8"/>
<evidence type="ECO:0000256" key="9">
    <source>
        <dbReference type="SAM" id="Phobius"/>
    </source>
</evidence>
<feature type="domain" description="Potassium channel" evidence="10">
    <location>
        <begin position="153"/>
        <end position="193"/>
    </location>
</feature>
<sequence length="520" mass="59292">MWGPYVAQFFLVLLVVIYVVGGAWIIQYLENNDTYLNREPRQTQTKPLSLNRSRRCVKAALRRITQAAHCNSSNLDAINLKELHECYQEDLQRMKDTQAKTEKPVAHFRPKGKGKQRSEKSVNWTFMDALIFCFTLITSIGKLCFKQVVNSDLGYGHVAPVTALGRVFVIVYSFLGLPLAMITIANFGKFLQEFVAYSLQKPKTKMHVNTRICPNRQTQGSRFYQGAKIKCSIEPMGKSETSNKETETSNINEEHHNNIFKCAISLVVVVYMLSGSFLISKYENMSYVDAVYFIFITLTSIGLGDIVPQSGYLMKLHYFGRKFKDVQKVKVWVGGKMITVKNLVKNLADHFNLPEVHVQNLDIDKFVDQAMKVEDGEIKTLRKYNNSVYTLNPEFPYGGHGSGFSSTQTEKFPFPNQLLNGLLIAVLHRLVETQSHFAMNPAIAENETRSSVFGPDKPEKKAHKDGDKKLKYTDVQHTFVVWDRGLRTGVLITMKQLGDGWERRILECEDRDLGNKHNVY</sequence>
<keyword evidence="12" id="KW-1185">Reference proteome</keyword>
<keyword evidence="3 8" id="KW-0812">Transmembrane</keyword>
<dbReference type="Gene3D" id="1.10.287.70">
    <property type="match status" value="1"/>
</dbReference>
<comment type="similarity">
    <text evidence="8">Belongs to the two pore domain potassium channel (TC 1.A.1.8) family.</text>
</comment>
<accession>A0A4U5M1Z8</accession>
<keyword evidence="2 8" id="KW-0813">Transport</keyword>
<keyword evidence="6 9" id="KW-0472">Membrane</keyword>
<evidence type="ECO:0000313" key="12">
    <source>
        <dbReference type="Proteomes" id="UP000298663"/>
    </source>
</evidence>
<feature type="transmembrane region" description="Helical" evidence="9">
    <location>
        <begin position="163"/>
        <end position="184"/>
    </location>
</feature>
<dbReference type="EMBL" id="AZBU02000010">
    <property type="protein sequence ID" value="TKR62734.1"/>
    <property type="molecule type" value="Genomic_DNA"/>
</dbReference>
<protein>
    <recommendedName>
        <fullName evidence="10">Potassium channel domain-containing protein</fullName>
    </recommendedName>
</protein>
<dbReference type="GO" id="GO:0030322">
    <property type="term" value="P:stabilization of membrane potential"/>
    <property type="evidence" value="ECO:0007669"/>
    <property type="project" value="TreeGrafter"/>
</dbReference>
<dbReference type="InterPro" id="IPR013099">
    <property type="entry name" value="K_chnl_dom"/>
</dbReference>
<dbReference type="SUPFAM" id="SSF81324">
    <property type="entry name" value="Voltage-gated potassium channels"/>
    <property type="match status" value="2"/>
</dbReference>
<dbReference type="GO" id="GO:0015271">
    <property type="term" value="F:outward rectifier potassium channel activity"/>
    <property type="evidence" value="ECO:0007669"/>
    <property type="project" value="TreeGrafter"/>
</dbReference>
<name>A0A4U5M1Z8_STECR</name>
<evidence type="ECO:0000256" key="5">
    <source>
        <dbReference type="ARBA" id="ARBA00023065"/>
    </source>
</evidence>
<dbReference type="GO" id="GO:0022841">
    <property type="term" value="F:potassium ion leak channel activity"/>
    <property type="evidence" value="ECO:0007669"/>
    <property type="project" value="TreeGrafter"/>
</dbReference>
<dbReference type="PANTHER" id="PTHR11003:SF317">
    <property type="entry name" value="POTASSIUM CHANNEL DOMAIN-CONTAINING PROTEIN"/>
    <property type="match status" value="1"/>
</dbReference>
<evidence type="ECO:0000256" key="1">
    <source>
        <dbReference type="ARBA" id="ARBA00004141"/>
    </source>
</evidence>
<dbReference type="Pfam" id="PF07885">
    <property type="entry name" value="Ion_trans_2"/>
    <property type="match status" value="2"/>
</dbReference>
<evidence type="ECO:0000256" key="6">
    <source>
        <dbReference type="ARBA" id="ARBA00023136"/>
    </source>
</evidence>